<proteinExistence type="predicted"/>
<evidence type="ECO:0000259" key="2">
    <source>
        <dbReference type="PROSITE" id="PS50887"/>
    </source>
</evidence>
<dbReference type="RefSeq" id="WP_307237314.1">
    <property type="nucleotide sequence ID" value="NZ_JAUSQZ010000001.1"/>
</dbReference>
<gene>
    <name evidence="3" type="ORF">J2S57_000296</name>
</gene>
<dbReference type="EMBL" id="JAUSQZ010000001">
    <property type="protein sequence ID" value="MDP9824547.1"/>
    <property type="molecule type" value="Genomic_DNA"/>
</dbReference>
<dbReference type="PANTHER" id="PTHR46663">
    <property type="entry name" value="DIGUANYLATE CYCLASE DGCT-RELATED"/>
    <property type="match status" value="1"/>
</dbReference>
<organism evidence="3 4">
    <name type="scientific">Kineosporia succinea</name>
    <dbReference type="NCBI Taxonomy" id="84632"/>
    <lineage>
        <taxon>Bacteria</taxon>
        <taxon>Bacillati</taxon>
        <taxon>Actinomycetota</taxon>
        <taxon>Actinomycetes</taxon>
        <taxon>Kineosporiales</taxon>
        <taxon>Kineosporiaceae</taxon>
        <taxon>Kineosporia</taxon>
    </lineage>
</organism>
<dbReference type="CDD" id="cd01949">
    <property type="entry name" value="GGDEF"/>
    <property type="match status" value="1"/>
</dbReference>
<dbReference type="Gene3D" id="3.30.70.270">
    <property type="match status" value="1"/>
</dbReference>
<keyword evidence="1" id="KW-1133">Transmembrane helix</keyword>
<dbReference type="NCBIfam" id="TIGR00254">
    <property type="entry name" value="GGDEF"/>
    <property type="match status" value="1"/>
</dbReference>
<dbReference type="PANTHER" id="PTHR46663:SF2">
    <property type="entry name" value="GGDEF DOMAIN-CONTAINING PROTEIN"/>
    <property type="match status" value="1"/>
</dbReference>
<feature type="domain" description="GGDEF" evidence="2">
    <location>
        <begin position="103"/>
        <end position="233"/>
    </location>
</feature>
<keyword evidence="4" id="KW-1185">Reference proteome</keyword>
<dbReference type="SMART" id="SM00267">
    <property type="entry name" value="GGDEF"/>
    <property type="match status" value="1"/>
</dbReference>
<keyword evidence="1" id="KW-0472">Membrane</keyword>
<dbReference type="InterPro" id="IPR043128">
    <property type="entry name" value="Rev_trsase/Diguanyl_cyclase"/>
</dbReference>
<dbReference type="Proteomes" id="UP001235712">
    <property type="component" value="Unassembled WGS sequence"/>
</dbReference>
<protein>
    <submittedName>
        <fullName evidence="3">Diguanylate cyclase (GGDEF)-like protein</fullName>
    </submittedName>
</protein>
<evidence type="ECO:0000256" key="1">
    <source>
        <dbReference type="SAM" id="Phobius"/>
    </source>
</evidence>
<name>A0ABT9NVV4_9ACTN</name>
<reference evidence="3 4" key="1">
    <citation type="submission" date="2023-07" db="EMBL/GenBank/DDBJ databases">
        <title>Sequencing the genomes of 1000 actinobacteria strains.</title>
        <authorList>
            <person name="Klenk H.-P."/>
        </authorList>
    </citation>
    <scope>NUCLEOTIDE SEQUENCE [LARGE SCALE GENOMIC DNA]</scope>
    <source>
        <strain evidence="3 4">DSM 44388</strain>
    </source>
</reference>
<sequence length="233" mass="26028">MHTLQELRKHLPADVRGRLQVHLPHRQARRRDHRLLIAGGVAVTLIAAAAAVYTARTRLKQLLDKRSTENSERGLDTLTGLPNRAEAQWWLNTRLARARNRNHRLAVMILDINGFADLNEIHGREVGDHVLQVTAARMQSQLRTGDMVCRVANDTFMVIMDAIGPDHLIARIGERVVTTVSEPISFHGEPITISASVGFAISLDKDKTPELLLDRADRALVQAKASNRNVVQF</sequence>
<feature type="transmembrane region" description="Helical" evidence="1">
    <location>
        <begin position="35"/>
        <end position="55"/>
    </location>
</feature>
<dbReference type="Pfam" id="PF00990">
    <property type="entry name" value="GGDEF"/>
    <property type="match status" value="1"/>
</dbReference>
<dbReference type="SUPFAM" id="SSF55073">
    <property type="entry name" value="Nucleotide cyclase"/>
    <property type="match status" value="1"/>
</dbReference>
<accession>A0ABT9NVV4</accession>
<comment type="caution">
    <text evidence="3">The sequence shown here is derived from an EMBL/GenBank/DDBJ whole genome shotgun (WGS) entry which is preliminary data.</text>
</comment>
<dbReference type="InterPro" id="IPR000160">
    <property type="entry name" value="GGDEF_dom"/>
</dbReference>
<dbReference type="InterPro" id="IPR029787">
    <property type="entry name" value="Nucleotide_cyclase"/>
</dbReference>
<evidence type="ECO:0000313" key="3">
    <source>
        <dbReference type="EMBL" id="MDP9824547.1"/>
    </source>
</evidence>
<dbReference type="InterPro" id="IPR052163">
    <property type="entry name" value="DGC-Regulatory_Protein"/>
</dbReference>
<dbReference type="PROSITE" id="PS50887">
    <property type="entry name" value="GGDEF"/>
    <property type="match status" value="1"/>
</dbReference>
<keyword evidence="1" id="KW-0812">Transmembrane</keyword>
<evidence type="ECO:0000313" key="4">
    <source>
        <dbReference type="Proteomes" id="UP001235712"/>
    </source>
</evidence>